<dbReference type="EMBL" id="CP066167">
    <property type="protein sequence ID" value="QQD17940.1"/>
    <property type="molecule type" value="Genomic_DNA"/>
</dbReference>
<dbReference type="KEGG" id="snan:I6N98_16600"/>
<keyword evidence="3" id="KW-1185">Reference proteome</keyword>
<sequence length="143" mass="16423">MKVSVTEYLQADLDTEQWECRRCQNELGSARDNYKQHTLIYNRNPQEVHRPLLNPEMYDLCFSPDPKVCVIYEFYCPHCGTLMDVEYTMPGAMPLYDMEIDIDSLREKWTGQPMLAEPGQPTVEVSPTPTRACGHDHSHQGGA</sequence>
<evidence type="ECO:0008006" key="4">
    <source>
        <dbReference type="Google" id="ProtNLM"/>
    </source>
</evidence>
<gene>
    <name evidence="2" type="ORF">I6N98_16600</name>
</gene>
<evidence type="ECO:0000313" key="2">
    <source>
        <dbReference type="EMBL" id="QQD17940.1"/>
    </source>
</evidence>
<protein>
    <recommendedName>
        <fullName evidence="4">Acetone carboxylase gamma subunit</fullName>
    </recommendedName>
</protein>
<proteinExistence type="predicted"/>
<feature type="region of interest" description="Disordered" evidence="1">
    <location>
        <begin position="113"/>
        <end position="143"/>
    </location>
</feature>
<evidence type="ECO:0000256" key="1">
    <source>
        <dbReference type="SAM" id="MobiDB-lite"/>
    </source>
</evidence>
<dbReference type="RefSeq" id="WP_198569439.1">
    <property type="nucleotide sequence ID" value="NZ_CP066167.1"/>
</dbReference>
<accession>A0A7T4R022</accession>
<dbReference type="Pfam" id="PF08882">
    <property type="entry name" value="Acetone_carb_G"/>
    <property type="match status" value="1"/>
</dbReference>
<dbReference type="Proteomes" id="UP000596063">
    <property type="component" value="Chromosome"/>
</dbReference>
<name>A0A7T4R022_9GAMM</name>
<dbReference type="InterPro" id="IPR016750">
    <property type="entry name" value="Aceto_COase_bsu/gsu"/>
</dbReference>
<evidence type="ECO:0000313" key="3">
    <source>
        <dbReference type="Proteomes" id="UP000596063"/>
    </source>
</evidence>
<reference evidence="2 3" key="1">
    <citation type="submission" date="2020-12" db="EMBL/GenBank/DDBJ databases">
        <authorList>
            <person name="Shan Y."/>
        </authorList>
    </citation>
    <scope>NUCLEOTIDE SEQUENCE [LARGE SCALE GENOMIC DNA]</scope>
    <source>
        <strain evidence="3">csc3.9</strain>
    </source>
</reference>
<feature type="compositionally biased region" description="Basic and acidic residues" evidence="1">
    <location>
        <begin position="133"/>
        <end position="143"/>
    </location>
</feature>
<organism evidence="2 3">
    <name type="scientific">Spongiibacter nanhainus</name>
    <dbReference type="NCBI Taxonomy" id="2794344"/>
    <lineage>
        <taxon>Bacteria</taxon>
        <taxon>Pseudomonadati</taxon>
        <taxon>Pseudomonadota</taxon>
        <taxon>Gammaproteobacteria</taxon>
        <taxon>Cellvibrionales</taxon>
        <taxon>Spongiibacteraceae</taxon>
        <taxon>Spongiibacter</taxon>
    </lineage>
</organism>
<dbReference type="AlphaFoldDB" id="A0A7T4R022"/>